<evidence type="ECO:0000313" key="1">
    <source>
        <dbReference type="EMBL" id="MFD1186192.1"/>
    </source>
</evidence>
<accession>A0ABW3SQP0</accession>
<reference evidence="2" key="1">
    <citation type="journal article" date="2019" name="Int. J. Syst. Evol. Microbiol.">
        <title>The Global Catalogue of Microorganisms (GCM) 10K type strain sequencing project: providing services to taxonomists for standard genome sequencing and annotation.</title>
        <authorList>
            <consortium name="The Broad Institute Genomics Platform"/>
            <consortium name="The Broad Institute Genome Sequencing Center for Infectious Disease"/>
            <person name="Wu L."/>
            <person name="Ma J."/>
        </authorList>
    </citation>
    <scope>NUCLEOTIDE SEQUENCE [LARGE SCALE GENOMIC DNA]</scope>
    <source>
        <strain evidence="2">JCM 31319</strain>
    </source>
</reference>
<gene>
    <name evidence="1" type="ORF">ACFQ2O_08260</name>
</gene>
<organism evidence="1 2">
    <name type="scientific">Pontibacter rugosus</name>
    <dbReference type="NCBI Taxonomy" id="1745966"/>
    <lineage>
        <taxon>Bacteria</taxon>
        <taxon>Pseudomonadati</taxon>
        <taxon>Bacteroidota</taxon>
        <taxon>Cytophagia</taxon>
        <taxon>Cytophagales</taxon>
        <taxon>Hymenobacteraceae</taxon>
        <taxon>Pontibacter</taxon>
    </lineage>
</organism>
<dbReference type="Proteomes" id="UP001597094">
    <property type="component" value="Unassembled WGS sequence"/>
</dbReference>
<dbReference type="EMBL" id="JBHTLD010000056">
    <property type="protein sequence ID" value="MFD1186192.1"/>
    <property type="molecule type" value="Genomic_DNA"/>
</dbReference>
<proteinExistence type="predicted"/>
<sequence>MSAKKTNRRYLLIGVVVALVIYVVSGWDDLERGFKDAQAGKPYRYEATK</sequence>
<dbReference type="RefSeq" id="WP_377525507.1">
    <property type="nucleotide sequence ID" value="NZ_JBHTLD010000056.1"/>
</dbReference>
<name>A0ABW3SQP0_9BACT</name>
<comment type="caution">
    <text evidence="1">The sequence shown here is derived from an EMBL/GenBank/DDBJ whole genome shotgun (WGS) entry which is preliminary data.</text>
</comment>
<keyword evidence="2" id="KW-1185">Reference proteome</keyword>
<evidence type="ECO:0000313" key="2">
    <source>
        <dbReference type="Proteomes" id="UP001597094"/>
    </source>
</evidence>
<protein>
    <submittedName>
        <fullName evidence="1">Uncharacterized protein</fullName>
    </submittedName>
</protein>